<protein>
    <recommendedName>
        <fullName evidence="3">DUF2591 domain-containing protein</fullName>
    </recommendedName>
</protein>
<accession>A0A2C9EPN3</accession>
<sequence>MEHLHGAKAMTQMIEVKTAELIGPALDWAVAQIEGVKTIMMAPRKGEPKKPFALFGSLALSIGGEDQSSYAPSTCWHCGGPLIAAHRLSVIYSDETCDPCAWTDSTAPWHGSTPLIAACRAIIAAKLGEVVSVPAELA</sequence>
<proteinExistence type="predicted"/>
<evidence type="ECO:0008006" key="3">
    <source>
        <dbReference type="Google" id="ProtNLM"/>
    </source>
</evidence>
<evidence type="ECO:0000313" key="2">
    <source>
        <dbReference type="Proteomes" id="UP000013940"/>
    </source>
</evidence>
<dbReference type="HOGENOM" id="CLU_117618_0_0_6"/>
<name>A0A2C9EPN3_PSEPH</name>
<dbReference type="EMBL" id="CP003190">
    <property type="protein sequence ID" value="AGL85605.1"/>
    <property type="molecule type" value="Genomic_DNA"/>
</dbReference>
<dbReference type="Proteomes" id="UP000013940">
    <property type="component" value="Chromosome"/>
</dbReference>
<gene>
    <name evidence="1" type="ORF">PFLCHA0_c38390</name>
</gene>
<organism evidence="1 2">
    <name type="scientific">Pseudomonas protegens (strain DSM 19095 / LMG 27888 / CFBP 6595 / CHA0)</name>
    <dbReference type="NCBI Taxonomy" id="1124983"/>
    <lineage>
        <taxon>Bacteria</taxon>
        <taxon>Pseudomonadati</taxon>
        <taxon>Pseudomonadota</taxon>
        <taxon>Gammaproteobacteria</taxon>
        <taxon>Pseudomonadales</taxon>
        <taxon>Pseudomonadaceae</taxon>
        <taxon>Pseudomonas</taxon>
    </lineage>
</organism>
<dbReference type="KEGG" id="pprc:PFLCHA0_c38390"/>
<reference evidence="2" key="1">
    <citation type="journal article" date="2014" name="Genome Announc.">
        <title>Full-genome sequence of the plant growth-promoting bacterium Pseudomonas protegens CHA0.</title>
        <authorList>
            <person name="Jousset A."/>
            <person name="Schuldes J."/>
            <person name="Keel C."/>
            <person name="Maurhofer M."/>
            <person name="Daniel R."/>
            <person name="Scheu S."/>
            <person name="Thuermer A."/>
        </authorList>
    </citation>
    <scope>NUCLEOTIDE SEQUENCE [LARGE SCALE GENOMIC DNA]</scope>
    <source>
        <strain evidence="2">DSM 19095 / LMG 27888 / CFBP 6595 / CHA0</strain>
    </source>
</reference>
<dbReference type="Pfam" id="PF10765">
    <property type="entry name" value="Phage_P22_NinX"/>
    <property type="match status" value="1"/>
</dbReference>
<evidence type="ECO:0000313" key="1">
    <source>
        <dbReference type="EMBL" id="AGL85605.1"/>
    </source>
</evidence>
<dbReference type="AlphaFoldDB" id="A0A2C9EPN3"/>
<dbReference type="InterPro" id="IPR019701">
    <property type="entry name" value="Phage_P22_NinX"/>
</dbReference>